<dbReference type="KEGG" id="pin:Ping_1876"/>
<dbReference type="RefSeq" id="WP_011770212.1">
    <property type="nucleotide sequence ID" value="NC_008709.1"/>
</dbReference>
<keyword evidence="3" id="KW-1185">Reference proteome</keyword>
<evidence type="ECO:0000313" key="2">
    <source>
        <dbReference type="EMBL" id="ABM03652.1"/>
    </source>
</evidence>
<accession>A1SVY7</accession>
<dbReference type="Proteomes" id="UP000000639">
    <property type="component" value="Chromosome"/>
</dbReference>
<proteinExistence type="predicted"/>
<dbReference type="OrthoDB" id="9775969at2"/>
<organism evidence="2 3">
    <name type="scientific">Psychromonas ingrahamii (strain DSM 17664 / CCUG 51855 / 37)</name>
    <dbReference type="NCBI Taxonomy" id="357804"/>
    <lineage>
        <taxon>Bacteria</taxon>
        <taxon>Pseudomonadati</taxon>
        <taxon>Pseudomonadota</taxon>
        <taxon>Gammaproteobacteria</taxon>
        <taxon>Alteromonadales</taxon>
        <taxon>Psychromonadaceae</taxon>
        <taxon>Psychromonas</taxon>
    </lineage>
</organism>
<dbReference type="HOGENOM" id="CLU_077139_1_0_6"/>
<keyword evidence="1" id="KW-0732">Signal</keyword>
<reference evidence="2 3" key="1">
    <citation type="submission" date="2007-01" db="EMBL/GenBank/DDBJ databases">
        <title>Complete sequence of Psychromonas ingrahamii 37.</title>
        <authorList>
            <consortium name="US DOE Joint Genome Institute"/>
            <person name="Copeland A."/>
            <person name="Lucas S."/>
            <person name="Lapidus A."/>
            <person name="Barry K."/>
            <person name="Detter J.C."/>
            <person name="Glavina del Rio T."/>
            <person name="Hammon N."/>
            <person name="Israni S."/>
            <person name="Dalin E."/>
            <person name="Tice H."/>
            <person name="Pitluck S."/>
            <person name="Thompson L.S."/>
            <person name="Brettin T."/>
            <person name="Bruce D."/>
            <person name="Han C."/>
            <person name="Tapia R."/>
            <person name="Schmutz J."/>
            <person name="Larimer F."/>
            <person name="Land M."/>
            <person name="Hauser L."/>
            <person name="Kyrpides N."/>
            <person name="Ivanova N."/>
            <person name="Staley J."/>
            <person name="Richardson P."/>
        </authorList>
    </citation>
    <scope>NUCLEOTIDE SEQUENCE [LARGE SCALE GENOMIC DNA]</scope>
    <source>
        <strain evidence="2 3">37</strain>
    </source>
</reference>
<dbReference type="EMBL" id="CP000510">
    <property type="protein sequence ID" value="ABM03652.1"/>
    <property type="molecule type" value="Genomic_DNA"/>
</dbReference>
<gene>
    <name evidence="2" type="ordered locus">Ping_1876</name>
</gene>
<feature type="chain" id="PRO_5002637935" description="DUF3047 domain-containing protein" evidence="1">
    <location>
        <begin position="23"/>
        <end position="222"/>
    </location>
</feature>
<evidence type="ECO:0008006" key="4">
    <source>
        <dbReference type="Google" id="ProtNLM"/>
    </source>
</evidence>
<feature type="signal peptide" evidence="1">
    <location>
        <begin position="1"/>
        <end position="22"/>
    </location>
</feature>
<dbReference type="STRING" id="357804.Ping_1876"/>
<dbReference type="Pfam" id="PF11249">
    <property type="entry name" value="DUF3047"/>
    <property type="match status" value="1"/>
</dbReference>
<dbReference type="InterPro" id="IPR021409">
    <property type="entry name" value="DUF3047"/>
</dbReference>
<dbReference type="AlphaFoldDB" id="A1SVY7"/>
<protein>
    <recommendedName>
        <fullName evidence="4">DUF3047 domain-containing protein</fullName>
    </recommendedName>
</protein>
<name>A1SVY7_PSYIN</name>
<evidence type="ECO:0000313" key="3">
    <source>
        <dbReference type="Proteomes" id="UP000000639"/>
    </source>
</evidence>
<dbReference type="PROSITE" id="PS51257">
    <property type="entry name" value="PROKAR_LIPOPROTEIN"/>
    <property type="match status" value="1"/>
</dbReference>
<sequence>MYKIFLTTLTVIFLTVSCIAIAADNQDLYIGNFSKGKLDNWEVKEFSGKTDYKIVNDRKDSKKRVLKAISNSTASGLFMEKRIDLQKTPYLHWSWRTEKLYSNLDESKKQGDDFVARIYLIIDGGLFFWKTRALNYVWSSSFTQGEAWPNPFTANATMFAVESGTKNLGKWLHYSRNVREDLKKFVGKEVRYIDGIALMTDSDNAGQQATTYYGDIYFSPNP</sequence>
<evidence type="ECO:0000256" key="1">
    <source>
        <dbReference type="SAM" id="SignalP"/>
    </source>
</evidence>
<dbReference type="eggNOG" id="ENOG502ZQ5C">
    <property type="taxonomic scope" value="Bacteria"/>
</dbReference>